<keyword evidence="11" id="KW-1185">Reference proteome</keyword>
<dbReference type="GO" id="GO:0070973">
    <property type="term" value="P:protein localization to endoplasmic reticulum exit site"/>
    <property type="evidence" value="ECO:0007669"/>
    <property type="project" value="TreeGrafter"/>
</dbReference>
<evidence type="ECO:0000256" key="4">
    <source>
        <dbReference type="ARBA" id="ARBA00022989"/>
    </source>
</evidence>
<evidence type="ECO:0000259" key="8">
    <source>
        <dbReference type="Pfam" id="PF05529"/>
    </source>
</evidence>
<gene>
    <name evidence="10" type="ORF">HDU87_003321</name>
</gene>
<feature type="transmembrane region" description="Helical" evidence="7">
    <location>
        <begin position="194"/>
        <end position="217"/>
    </location>
</feature>
<feature type="transmembrane region" description="Helical" evidence="7">
    <location>
        <begin position="151"/>
        <end position="173"/>
    </location>
</feature>
<evidence type="ECO:0000256" key="5">
    <source>
        <dbReference type="ARBA" id="ARBA00023136"/>
    </source>
</evidence>
<evidence type="ECO:0000256" key="3">
    <source>
        <dbReference type="ARBA" id="ARBA00022692"/>
    </source>
</evidence>
<dbReference type="SUPFAM" id="SSF69047">
    <property type="entry name" value="Hypothetical protein YjbJ"/>
    <property type="match status" value="1"/>
</dbReference>
<protein>
    <recommendedName>
        <fullName evidence="12">Endoplasmic reticulum transmembrane protein</fullName>
    </recommendedName>
</protein>
<feature type="transmembrane region" description="Helical" evidence="7">
    <location>
        <begin position="256"/>
        <end position="273"/>
    </location>
</feature>
<accession>A0AAD5TK52</accession>
<keyword evidence="3 7" id="KW-0812">Transmembrane</keyword>
<keyword evidence="5 7" id="KW-0472">Membrane</keyword>
<feature type="region of interest" description="Disordered" evidence="6">
    <location>
        <begin position="1"/>
        <end position="46"/>
    </location>
</feature>
<evidence type="ECO:0000256" key="7">
    <source>
        <dbReference type="SAM" id="Phobius"/>
    </source>
</evidence>
<evidence type="ECO:0000259" key="9">
    <source>
        <dbReference type="Pfam" id="PF05532"/>
    </source>
</evidence>
<dbReference type="EMBL" id="JADGJQ010000024">
    <property type="protein sequence ID" value="KAJ3178766.1"/>
    <property type="molecule type" value="Genomic_DNA"/>
</dbReference>
<evidence type="ECO:0000313" key="10">
    <source>
        <dbReference type="EMBL" id="KAJ3178766.1"/>
    </source>
</evidence>
<dbReference type="InterPro" id="IPR008462">
    <property type="entry name" value="CsbD"/>
</dbReference>
<evidence type="ECO:0008006" key="12">
    <source>
        <dbReference type="Google" id="ProtNLM"/>
    </source>
</evidence>
<dbReference type="PANTHER" id="PTHR12701">
    <property type="entry name" value="BCR-ASSOCIATED PROTEIN, BAP"/>
    <property type="match status" value="1"/>
</dbReference>
<dbReference type="GO" id="GO:0005789">
    <property type="term" value="C:endoplasmic reticulum membrane"/>
    <property type="evidence" value="ECO:0007669"/>
    <property type="project" value="TreeGrafter"/>
</dbReference>
<feature type="domain" description="CsbD-like" evidence="9">
    <location>
        <begin position="7"/>
        <end position="45"/>
    </location>
</feature>
<keyword evidence="4 7" id="KW-1133">Transmembrane helix</keyword>
<evidence type="ECO:0000256" key="1">
    <source>
        <dbReference type="ARBA" id="ARBA00004141"/>
    </source>
</evidence>
<comment type="subcellular location">
    <subcellularLocation>
        <location evidence="1">Membrane</location>
        <topology evidence="1">Multi-pass membrane protein</topology>
    </subcellularLocation>
</comment>
<evidence type="ECO:0000313" key="11">
    <source>
        <dbReference type="Proteomes" id="UP001212152"/>
    </source>
</evidence>
<dbReference type="GO" id="GO:0006888">
    <property type="term" value="P:endoplasmic reticulum to Golgi vesicle-mediated transport"/>
    <property type="evidence" value="ECO:0007669"/>
    <property type="project" value="TreeGrafter"/>
</dbReference>
<dbReference type="InterPro" id="IPR040463">
    <property type="entry name" value="BAP29/BAP31_N"/>
</dbReference>
<sequence>MSTQPSKTHGKMDEMTGSVKESIGKVTGNQSMRAEGAAQSARGTAEVEGVKSANYAAGALDSAGGAIKKNVGSAINNQQMQAEGASTQAKGDLKKERSGEKCVGGQAVVKWRSQVITTSPLSFSAPRHFAGIEIYPLILSISTNMSLFNQLVYYLLLAELSLYLLTLVPLTFVPIARRKKIMNSIASLSRAEPIVWTARILFFVVAGVFFDTVSRLYRMDMDNLPHLDANGAHFHTDSAATEAQKKARLFYTQRNLYLSLFAMFMILVDYRRVRDVYLQLVFQETINEQTAKVRILTKQIETMAGVPAAPAAKVSATAAKGIEKAAEATDAQTILPTEKLMETAEKAAESLRKRTNAVASQ</sequence>
<comment type="caution">
    <text evidence="10">The sequence shown here is derived from an EMBL/GenBank/DDBJ whole genome shotgun (WGS) entry which is preliminary data.</text>
</comment>
<name>A0AAD5TK52_9FUNG</name>
<evidence type="ECO:0000256" key="6">
    <source>
        <dbReference type="SAM" id="MobiDB-lite"/>
    </source>
</evidence>
<dbReference type="AlphaFoldDB" id="A0AAD5TK52"/>
<dbReference type="Pfam" id="PF05532">
    <property type="entry name" value="CsbD"/>
    <property type="match status" value="1"/>
</dbReference>
<dbReference type="PANTHER" id="PTHR12701:SF20">
    <property type="entry name" value="ENDOPLASMIC RETICULUM TRANSMEMBRANE PROTEIN"/>
    <property type="match status" value="1"/>
</dbReference>
<proteinExistence type="inferred from homology"/>
<reference evidence="10" key="1">
    <citation type="submission" date="2020-05" db="EMBL/GenBank/DDBJ databases">
        <title>Phylogenomic resolution of chytrid fungi.</title>
        <authorList>
            <person name="Stajich J.E."/>
            <person name="Amses K."/>
            <person name="Simmons R."/>
            <person name="Seto K."/>
            <person name="Myers J."/>
            <person name="Bonds A."/>
            <person name="Quandt C.A."/>
            <person name="Barry K."/>
            <person name="Liu P."/>
            <person name="Grigoriev I."/>
            <person name="Longcore J.E."/>
            <person name="James T.Y."/>
        </authorList>
    </citation>
    <scope>NUCLEOTIDE SEQUENCE</scope>
    <source>
        <strain evidence="10">JEL0379</strain>
    </source>
</reference>
<dbReference type="GO" id="GO:0006886">
    <property type="term" value="P:intracellular protein transport"/>
    <property type="evidence" value="ECO:0007669"/>
    <property type="project" value="InterPro"/>
</dbReference>
<dbReference type="Pfam" id="PF05529">
    <property type="entry name" value="Bap31"/>
    <property type="match status" value="1"/>
</dbReference>
<dbReference type="InterPro" id="IPR036629">
    <property type="entry name" value="YjbJ_sf"/>
</dbReference>
<dbReference type="InterPro" id="IPR008417">
    <property type="entry name" value="BAP29/BAP31"/>
</dbReference>
<dbReference type="Proteomes" id="UP001212152">
    <property type="component" value="Unassembled WGS sequence"/>
</dbReference>
<comment type="similarity">
    <text evidence="2">Belongs to the UPF0337 (CsbD) family.</text>
</comment>
<evidence type="ECO:0000256" key="2">
    <source>
        <dbReference type="ARBA" id="ARBA00009129"/>
    </source>
</evidence>
<feature type="domain" description="BAP29/BAP31 transmembrane" evidence="8">
    <location>
        <begin position="145"/>
        <end position="276"/>
    </location>
</feature>
<organism evidence="10 11">
    <name type="scientific">Geranomyces variabilis</name>
    <dbReference type="NCBI Taxonomy" id="109894"/>
    <lineage>
        <taxon>Eukaryota</taxon>
        <taxon>Fungi</taxon>
        <taxon>Fungi incertae sedis</taxon>
        <taxon>Chytridiomycota</taxon>
        <taxon>Chytridiomycota incertae sedis</taxon>
        <taxon>Chytridiomycetes</taxon>
        <taxon>Spizellomycetales</taxon>
        <taxon>Powellomycetaceae</taxon>
        <taxon>Geranomyces</taxon>
    </lineage>
</organism>